<reference evidence="1" key="1">
    <citation type="submission" date="2023-07" db="EMBL/GenBank/DDBJ databases">
        <title>draft genome sequence of fig (Ficus carica).</title>
        <authorList>
            <person name="Takahashi T."/>
            <person name="Nishimura K."/>
        </authorList>
    </citation>
    <scope>NUCLEOTIDE SEQUENCE</scope>
</reference>
<dbReference type="AlphaFoldDB" id="A0AA87ZIF4"/>
<accession>A0AA87ZIF4</accession>
<proteinExistence type="predicted"/>
<evidence type="ECO:0000313" key="2">
    <source>
        <dbReference type="Proteomes" id="UP001187192"/>
    </source>
</evidence>
<dbReference type="Proteomes" id="UP001187192">
    <property type="component" value="Unassembled WGS sequence"/>
</dbReference>
<dbReference type="EMBL" id="BTGU01000004">
    <property type="protein sequence ID" value="GMN34442.1"/>
    <property type="molecule type" value="Genomic_DNA"/>
</dbReference>
<protein>
    <submittedName>
        <fullName evidence="1">Uncharacterized protein</fullName>
    </submittedName>
</protein>
<evidence type="ECO:0000313" key="1">
    <source>
        <dbReference type="EMBL" id="GMN34442.1"/>
    </source>
</evidence>
<gene>
    <name evidence="1" type="ORF">TIFTF001_004694</name>
</gene>
<keyword evidence="2" id="KW-1185">Reference proteome</keyword>
<comment type="caution">
    <text evidence="1">The sequence shown here is derived from an EMBL/GenBank/DDBJ whole genome shotgun (WGS) entry which is preliminary data.</text>
</comment>
<name>A0AA87ZIF4_FICCA</name>
<organism evidence="1 2">
    <name type="scientific">Ficus carica</name>
    <name type="common">Common fig</name>
    <dbReference type="NCBI Taxonomy" id="3494"/>
    <lineage>
        <taxon>Eukaryota</taxon>
        <taxon>Viridiplantae</taxon>
        <taxon>Streptophyta</taxon>
        <taxon>Embryophyta</taxon>
        <taxon>Tracheophyta</taxon>
        <taxon>Spermatophyta</taxon>
        <taxon>Magnoliopsida</taxon>
        <taxon>eudicotyledons</taxon>
        <taxon>Gunneridae</taxon>
        <taxon>Pentapetalae</taxon>
        <taxon>rosids</taxon>
        <taxon>fabids</taxon>
        <taxon>Rosales</taxon>
        <taxon>Moraceae</taxon>
        <taxon>Ficeae</taxon>
        <taxon>Ficus</taxon>
    </lineage>
</organism>
<sequence length="57" mass="6160">MHHPYAVVLCVIVYKREAPRSKGDTSGVSAKGTPILKRFLGIRVLGLMGRILNGPGE</sequence>